<sequence length="89" mass="9944">MTMQQQKPAPSRDSMDIVVGRNVHMLMWDRHMTQAQMGDVLGLEQSALGRKLRGKRGWSLDEVAAAAEFFGVAFAELCTPRDLNPEPTD</sequence>
<dbReference type="InterPro" id="IPR013975">
    <property type="entry name" value="Tscrpt_reg_BetR_N"/>
</dbReference>
<dbReference type="Gene3D" id="1.10.260.40">
    <property type="entry name" value="lambda repressor-like DNA-binding domains"/>
    <property type="match status" value="1"/>
</dbReference>
<evidence type="ECO:0000313" key="3">
    <source>
        <dbReference type="Proteomes" id="UP000320216"/>
    </source>
</evidence>
<dbReference type="KEGG" id="huw:FPZ11_05160"/>
<proteinExistence type="predicted"/>
<name>A0A5B8MAK0_9MICO</name>
<gene>
    <name evidence="2" type="ORF">FPZ11_05160</name>
</gene>
<dbReference type="GO" id="GO:0003677">
    <property type="term" value="F:DNA binding"/>
    <property type="evidence" value="ECO:0007669"/>
    <property type="project" value="InterPro"/>
</dbReference>
<reference evidence="2 3" key="1">
    <citation type="submission" date="2019-07" db="EMBL/GenBank/DDBJ databases">
        <title>Full genome sequence of Humibacter sp. WJ7-1.</title>
        <authorList>
            <person name="Im W.-T."/>
        </authorList>
    </citation>
    <scope>NUCLEOTIDE SEQUENCE [LARGE SCALE GENOMIC DNA]</scope>
    <source>
        <strain evidence="2 3">WJ7-1</strain>
    </source>
</reference>
<dbReference type="InterPro" id="IPR010982">
    <property type="entry name" value="Lambda_DNA-bd_dom_sf"/>
</dbReference>
<dbReference type="RefSeq" id="WP_146322716.1">
    <property type="nucleotide sequence ID" value="NZ_CP042305.1"/>
</dbReference>
<dbReference type="OrthoDB" id="5122463at2"/>
<evidence type="ECO:0000259" key="1">
    <source>
        <dbReference type="PROSITE" id="PS50943"/>
    </source>
</evidence>
<keyword evidence="3" id="KW-1185">Reference proteome</keyword>
<dbReference type="Proteomes" id="UP000320216">
    <property type="component" value="Chromosome"/>
</dbReference>
<organism evidence="2 3">
    <name type="scientific">Humibacter ginsenosidimutans</name>
    <dbReference type="NCBI Taxonomy" id="2599293"/>
    <lineage>
        <taxon>Bacteria</taxon>
        <taxon>Bacillati</taxon>
        <taxon>Actinomycetota</taxon>
        <taxon>Actinomycetes</taxon>
        <taxon>Micrococcales</taxon>
        <taxon>Microbacteriaceae</taxon>
        <taxon>Humibacter</taxon>
    </lineage>
</organism>
<dbReference type="InterPro" id="IPR001387">
    <property type="entry name" value="Cro/C1-type_HTH"/>
</dbReference>
<dbReference type="AlphaFoldDB" id="A0A5B8MAK0"/>
<dbReference type="CDD" id="cd00093">
    <property type="entry name" value="HTH_XRE"/>
    <property type="match status" value="1"/>
</dbReference>
<evidence type="ECO:0000313" key="2">
    <source>
        <dbReference type="EMBL" id="QDZ16712.1"/>
    </source>
</evidence>
<dbReference type="EMBL" id="CP042305">
    <property type="protein sequence ID" value="QDZ16712.1"/>
    <property type="molecule type" value="Genomic_DNA"/>
</dbReference>
<feature type="domain" description="HTH cro/C1-type" evidence="1">
    <location>
        <begin position="30"/>
        <end position="77"/>
    </location>
</feature>
<dbReference type="Pfam" id="PF08667">
    <property type="entry name" value="BetR"/>
    <property type="match status" value="1"/>
</dbReference>
<protein>
    <submittedName>
        <fullName evidence="2">Helix-turn-helix transcriptional regulator</fullName>
    </submittedName>
</protein>
<dbReference type="SUPFAM" id="SSF47413">
    <property type="entry name" value="lambda repressor-like DNA-binding domains"/>
    <property type="match status" value="1"/>
</dbReference>
<dbReference type="PROSITE" id="PS50943">
    <property type="entry name" value="HTH_CROC1"/>
    <property type="match status" value="1"/>
</dbReference>
<accession>A0A5B8MAK0</accession>